<name>A0AB74BME1_PSESS</name>
<evidence type="ECO:0000259" key="1">
    <source>
        <dbReference type="Pfam" id="PF13340"/>
    </source>
</evidence>
<dbReference type="Proteomes" id="UP000268636">
    <property type="component" value="Unassembled WGS sequence"/>
</dbReference>
<organism evidence="2 3">
    <name type="scientific">Pseudomonas savastanoi pv. nerii</name>
    <dbReference type="NCBI Taxonomy" id="360921"/>
    <lineage>
        <taxon>Bacteria</taxon>
        <taxon>Pseudomonadati</taxon>
        <taxon>Pseudomonadota</taxon>
        <taxon>Gammaproteobacteria</taxon>
        <taxon>Pseudomonadales</taxon>
        <taxon>Pseudomonadaceae</taxon>
        <taxon>Pseudomonas</taxon>
    </lineage>
</organism>
<proteinExistence type="predicted"/>
<feature type="domain" description="Insertion element IS402-like" evidence="1">
    <location>
        <begin position="2"/>
        <end position="34"/>
    </location>
</feature>
<dbReference type="Pfam" id="PF13340">
    <property type="entry name" value="DUF4096"/>
    <property type="match status" value="1"/>
</dbReference>
<accession>A0AB74BME1</accession>
<reference evidence="2 3" key="1">
    <citation type="submission" date="2018-08" db="EMBL/GenBank/DDBJ databases">
        <title>Recombination of ecologically and evolutionarily significant loci maintains genetic cohesion in the Pseudomonas syringae species complex.</title>
        <authorList>
            <person name="Dillon M."/>
            <person name="Thakur S."/>
            <person name="Almeida R.N.D."/>
            <person name="Weir B.S."/>
            <person name="Guttman D.S."/>
        </authorList>
    </citation>
    <scope>NUCLEOTIDE SEQUENCE [LARGE SCALE GENOMIC DNA]</scope>
    <source>
        <strain evidence="2 3">ICMP 13786</strain>
    </source>
</reference>
<dbReference type="AlphaFoldDB" id="A0AB74BME1"/>
<dbReference type="PANTHER" id="PTHR46637:SF1">
    <property type="entry name" value="BLL5188 PROTEIN"/>
    <property type="match status" value="1"/>
</dbReference>
<dbReference type="InterPro" id="IPR025161">
    <property type="entry name" value="IS402-like_dom"/>
</dbReference>
<protein>
    <submittedName>
        <fullName evidence="2">ISPS1a</fullName>
    </submittedName>
</protein>
<comment type="caution">
    <text evidence="2">The sequence shown here is derived from an EMBL/GenBank/DDBJ whole genome shotgun (WGS) entry which is preliminary data.</text>
</comment>
<gene>
    <name evidence="2" type="ORF">ALP42_05344</name>
</gene>
<evidence type="ECO:0000313" key="3">
    <source>
        <dbReference type="Proteomes" id="UP000268636"/>
    </source>
</evidence>
<dbReference type="InterPro" id="IPR052909">
    <property type="entry name" value="Transposase_6_like"/>
</dbReference>
<dbReference type="EMBL" id="RBTN01000040">
    <property type="protein sequence ID" value="RMT81449.1"/>
    <property type="molecule type" value="Genomic_DNA"/>
</dbReference>
<sequence length="39" mass="4702">MCSGAAWRDLPERCGPWSTVYQRFRDWRYNGTFDSSRKD</sequence>
<evidence type="ECO:0000313" key="2">
    <source>
        <dbReference type="EMBL" id="RMT81449.1"/>
    </source>
</evidence>
<dbReference type="PANTHER" id="PTHR46637">
    <property type="entry name" value="TIS1421-TRANSPOSASE PROTEIN A"/>
    <property type="match status" value="1"/>
</dbReference>